<dbReference type="Pfam" id="PF02195">
    <property type="entry name" value="ParB_N"/>
    <property type="match status" value="1"/>
</dbReference>
<dbReference type="PANTHER" id="PTHR33375">
    <property type="entry name" value="CHROMOSOME-PARTITIONING PROTEIN PARB-RELATED"/>
    <property type="match status" value="1"/>
</dbReference>
<dbReference type="SUPFAM" id="SSF109709">
    <property type="entry name" value="KorB DNA-binding domain-like"/>
    <property type="match status" value="1"/>
</dbReference>
<dbReference type="CDD" id="cd16405">
    <property type="entry name" value="RepB_like_N"/>
    <property type="match status" value="1"/>
</dbReference>
<dbReference type="SUPFAM" id="SSF110849">
    <property type="entry name" value="ParB/Sulfiredoxin"/>
    <property type="match status" value="1"/>
</dbReference>
<dbReference type="InterPro" id="IPR004437">
    <property type="entry name" value="ParB/RepB/Spo0J"/>
</dbReference>
<dbReference type="InterPro" id="IPR036086">
    <property type="entry name" value="ParB/Sulfiredoxin_sf"/>
</dbReference>
<dbReference type="InterPro" id="IPR050336">
    <property type="entry name" value="Chromosome_partition/occlusion"/>
</dbReference>
<evidence type="ECO:0000259" key="3">
    <source>
        <dbReference type="SMART" id="SM00470"/>
    </source>
</evidence>
<dbReference type="InterPro" id="IPR003115">
    <property type="entry name" value="ParB_N"/>
</dbReference>
<comment type="caution">
    <text evidence="4">The sequence shown here is derived from an EMBL/GenBank/DDBJ whole genome shotgun (WGS) entry which is preliminary data.</text>
</comment>
<feature type="domain" description="ParB-like N-terminal" evidence="3">
    <location>
        <begin position="57"/>
        <end position="145"/>
    </location>
</feature>
<comment type="similarity">
    <text evidence="1">Belongs to the ParB family.</text>
</comment>
<dbReference type="Gene3D" id="3.90.1530.30">
    <property type="match status" value="1"/>
</dbReference>
<dbReference type="InterPro" id="IPR017819">
    <property type="entry name" value="Plasmid_partition_RepB"/>
</dbReference>
<dbReference type="NCBIfam" id="TIGR03454">
    <property type="entry name" value="partition_RepB"/>
    <property type="match status" value="1"/>
</dbReference>
<keyword evidence="5" id="KW-1185">Reference proteome</keyword>
<accession>A0ABX3ZXT4</accession>
<name>A0ABX3ZXT4_9RHOB</name>
<sequence>MGAQLMARKGIFGNSLKNALEGKFDEPEEDTPLPRRSSPNMARAEASLKEEDRRATRLVSPSLIHPSRFSDRIDASEDLTELVESIRQHGQQVPILLRRLDNGDLEVVYGRRRVLACKELGIDVRASVMEMTEEEALIAQGVENNQRLDTSFIEKALFITRILDAGFKGVVVHRATGVNDTLIYKMKAIVSAIPENLIRGIGPAHGAGRRQWETLAAFCRNAKPAELRRVEQAVSSEPSATSPERLELAIAATVAKASVGREVRELVPGRISVSNSTRRVAFTAVSERDRPFLSYLSERIPALLLEWEEHKEDNR</sequence>
<dbReference type="SMART" id="SM00470">
    <property type="entry name" value="ParB"/>
    <property type="match status" value="1"/>
</dbReference>
<evidence type="ECO:0000313" key="5">
    <source>
        <dbReference type="Proteomes" id="UP000214673"/>
    </source>
</evidence>
<protein>
    <submittedName>
        <fullName evidence="4">Plasmid partitioning protein RepB</fullName>
    </submittedName>
</protein>
<evidence type="ECO:0000313" key="4">
    <source>
        <dbReference type="EMBL" id="OWJ79752.1"/>
    </source>
</evidence>
<dbReference type="Proteomes" id="UP000214673">
    <property type="component" value="Unassembled WGS sequence"/>
</dbReference>
<dbReference type="NCBIfam" id="TIGR00180">
    <property type="entry name" value="parB_part"/>
    <property type="match status" value="1"/>
</dbReference>
<feature type="region of interest" description="Disordered" evidence="2">
    <location>
        <begin position="22"/>
        <end position="52"/>
    </location>
</feature>
<gene>
    <name evidence="4" type="primary">repB</name>
    <name evidence="4" type="ORF">CDV53_00865</name>
</gene>
<dbReference type="Gene3D" id="1.10.10.2830">
    <property type="match status" value="1"/>
</dbReference>
<proteinExistence type="inferred from homology"/>
<dbReference type="PANTHER" id="PTHR33375:SF1">
    <property type="entry name" value="CHROMOSOME-PARTITIONING PROTEIN PARB-RELATED"/>
    <property type="match status" value="1"/>
</dbReference>
<reference evidence="4 5" key="1">
    <citation type="submission" date="2016-11" db="EMBL/GenBank/DDBJ databases">
        <title>Comparison of Traditional DNA-DNA Hybridization with In Silico Genomic Analysis.</title>
        <authorList>
            <person name="Nicholson A.C."/>
            <person name="Sammons S."/>
            <person name="Humrighouse B.W."/>
            <person name="Graziano J."/>
            <person name="Lasker B."/>
            <person name="Whitney A.M."/>
            <person name="Mcquiston J.R."/>
        </authorList>
    </citation>
    <scope>NUCLEOTIDE SEQUENCE [LARGE SCALE GENOMIC DNA]</scope>
    <source>
        <strain evidence="4 5">H1892</strain>
    </source>
</reference>
<evidence type="ECO:0000256" key="1">
    <source>
        <dbReference type="ARBA" id="ARBA00006295"/>
    </source>
</evidence>
<evidence type="ECO:0000256" key="2">
    <source>
        <dbReference type="SAM" id="MobiDB-lite"/>
    </source>
</evidence>
<dbReference type="InterPro" id="IPR037972">
    <property type="entry name" value="RepB_N"/>
</dbReference>
<dbReference type="EMBL" id="NIPV01000004">
    <property type="protein sequence ID" value="OWJ79752.1"/>
    <property type="molecule type" value="Genomic_DNA"/>
</dbReference>
<organism evidence="4 5">
    <name type="scientific">Haematobacter missouriensis</name>
    <dbReference type="NCBI Taxonomy" id="366616"/>
    <lineage>
        <taxon>Bacteria</taxon>
        <taxon>Pseudomonadati</taxon>
        <taxon>Pseudomonadota</taxon>
        <taxon>Alphaproteobacteria</taxon>
        <taxon>Rhodobacterales</taxon>
        <taxon>Paracoccaceae</taxon>
        <taxon>Haematobacter</taxon>
    </lineage>
</organism>